<accession>A0ABV2S644</accession>
<dbReference type="RefSeq" id="WP_354270459.1">
    <property type="nucleotide sequence ID" value="NZ_JBEPTQ010000002.1"/>
</dbReference>
<sequence length="64" mass="7000">MHIGFRNSLDHSHLLRDMRRKVWADPPLLLANGSLLEEMRQPLQGAAGGRSEMASLASSGLGMD</sequence>
<evidence type="ECO:0000313" key="3">
    <source>
        <dbReference type="Proteomes" id="UP001549291"/>
    </source>
</evidence>
<dbReference type="Proteomes" id="UP001549291">
    <property type="component" value="Unassembled WGS sequence"/>
</dbReference>
<name>A0ABV2S644_BRAJP</name>
<gene>
    <name evidence="2" type="ORF">ABIF63_008762</name>
</gene>
<organism evidence="2 3">
    <name type="scientific">Bradyrhizobium japonicum</name>
    <dbReference type="NCBI Taxonomy" id="375"/>
    <lineage>
        <taxon>Bacteria</taxon>
        <taxon>Pseudomonadati</taxon>
        <taxon>Pseudomonadota</taxon>
        <taxon>Alphaproteobacteria</taxon>
        <taxon>Hyphomicrobiales</taxon>
        <taxon>Nitrobacteraceae</taxon>
        <taxon>Bradyrhizobium</taxon>
    </lineage>
</organism>
<dbReference type="EMBL" id="JBEPTQ010000002">
    <property type="protein sequence ID" value="MET4724656.1"/>
    <property type="molecule type" value="Genomic_DNA"/>
</dbReference>
<feature type="region of interest" description="Disordered" evidence="1">
    <location>
        <begin position="44"/>
        <end position="64"/>
    </location>
</feature>
<keyword evidence="3" id="KW-1185">Reference proteome</keyword>
<evidence type="ECO:0000313" key="2">
    <source>
        <dbReference type="EMBL" id="MET4724656.1"/>
    </source>
</evidence>
<comment type="caution">
    <text evidence="2">The sequence shown here is derived from an EMBL/GenBank/DDBJ whole genome shotgun (WGS) entry which is preliminary data.</text>
</comment>
<evidence type="ECO:0000256" key="1">
    <source>
        <dbReference type="SAM" id="MobiDB-lite"/>
    </source>
</evidence>
<protein>
    <submittedName>
        <fullName evidence="2">Uncharacterized protein</fullName>
    </submittedName>
</protein>
<reference evidence="2 3" key="1">
    <citation type="submission" date="2024-06" db="EMBL/GenBank/DDBJ databases">
        <title>Genomic Encyclopedia of Type Strains, Phase V (KMG-V): Genome sequencing to study the core and pangenomes of soil and plant-associated prokaryotes.</title>
        <authorList>
            <person name="Whitman W."/>
        </authorList>
    </citation>
    <scope>NUCLEOTIDE SEQUENCE [LARGE SCALE GENOMIC DNA]</scope>
    <source>
        <strain evidence="2 3">USDA 160</strain>
    </source>
</reference>
<proteinExistence type="predicted"/>